<keyword evidence="3" id="KW-0804">Transcription</keyword>
<sequence length="333" mass="37529">METRYSTLASWSLAIVKTLEKSGVDGEALMKQAEMDIQSVKENPEARIPIEKMTHLWTLAEEATQNPAFGLSVSDNVNPLHFRALGMLMMTSNSIAETFEKVVKYYSLISNTGLVELERTPELIGFKILPLEGVEISTLAIDAFFASVVVLCEQVLHSRAFVDSVEFIKSEPKNKEPWNAFFESQVRFGSAINCLWMKRDILEAHSAFGDSRMALYSESVIQDYLENMQQGSWRDRVYQAIHAAFTHGEPSLSEIAAQLNIGERSLSRRLKEESTSFRSLLAEKRKELAGFYLRNSDLSVTEVAFKLGFSDVSNFNRACQNWFGCSPSAYRNA</sequence>
<evidence type="ECO:0000313" key="5">
    <source>
        <dbReference type="EMBL" id="MFC3151312.1"/>
    </source>
</evidence>
<dbReference type="Pfam" id="PF12833">
    <property type="entry name" value="HTH_18"/>
    <property type="match status" value="1"/>
</dbReference>
<comment type="caution">
    <text evidence="5">The sequence shown here is derived from an EMBL/GenBank/DDBJ whole genome shotgun (WGS) entry which is preliminary data.</text>
</comment>
<name>A0ABV7HI03_9GAMM</name>
<evidence type="ECO:0000256" key="2">
    <source>
        <dbReference type="ARBA" id="ARBA00023125"/>
    </source>
</evidence>
<dbReference type="PROSITE" id="PS01124">
    <property type="entry name" value="HTH_ARAC_FAMILY_2"/>
    <property type="match status" value="1"/>
</dbReference>
<organism evidence="5 6">
    <name type="scientific">Litoribrevibacter euphylliae</name>
    <dbReference type="NCBI Taxonomy" id="1834034"/>
    <lineage>
        <taxon>Bacteria</taxon>
        <taxon>Pseudomonadati</taxon>
        <taxon>Pseudomonadota</taxon>
        <taxon>Gammaproteobacteria</taxon>
        <taxon>Oceanospirillales</taxon>
        <taxon>Oceanospirillaceae</taxon>
        <taxon>Litoribrevibacter</taxon>
    </lineage>
</organism>
<evidence type="ECO:0000256" key="1">
    <source>
        <dbReference type="ARBA" id="ARBA00023015"/>
    </source>
</evidence>
<protein>
    <submittedName>
        <fullName evidence="5">AraC family transcriptional regulator</fullName>
    </submittedName>
</protein>
<evidence type="ECO:0000259" key="4">
    <source>
        <dbReference type="PROSITE" id="PS01124"/>
    </source>
</evidence>
<keyword evidence="2" id="KW-0238">DNA-binding</keyword>
<keyword evidence="6" id="KW-1185">Reference proteome</keyword>
<dbReference type="PANTHER" id="PTHR47894">
    <property type="entry name" value="HTH-TYPE TRANSCRIPTIONAL REGULATOR GADX"/>
    <property type="match status" value="1"/>
</dbReference>
<dbReference type="InterPro" id="IPR020449">
    <property type="entry name" value="Tscrpt_reg_AraC-type_HTH"/>
</dbReference>
<dbReference type="SMART" id="SM00342">
    <property type="entry name" value="HTH_ARAC"/>
    <property type="match status" value="1"/>
</dbReference>
<dbReference type="InterPro" id="IPR018060">
    <property type="entry name" value="HTH_AraC"/>
</dbReference>
<dbReference type="EMBL" id="JBHRSZ010000004">
    <property type="protein sequence ID" value="MFC3151312.1"/>
    <property type="molecule type" value="Genomic_DNA"/>
</dbReference>
<dbReference type="Pfam" id="PF12625">
    <property type="entry name" value="Arabinose_bd"/>
    <property type="match status" value="1"/>
</dbReference>
<reference evidence="6" key="1">
    <citation type="journal article" date="2019" name="Int. J. Syst. Evol. Microbiol.">
        <title>The Global Catalogue of Microorganisms (GCM) 10K type strain sequencing project: providing services to taxonomists for standard genome sequencing and annotation.</title>
        <authorList>
            <consortium name="The Broad Institute Genomics Platform"/>
            <consortium name="The Broad Institute Genome Sequencing Center for Infectious Disease"/>
            <person name="Wu L."/>
            <person name="Ma J."/>
        </authorList>
    </citation>
    <scope>NUCLEOTIDE SEQUENCE [LARGE SCALE GENOMIC DNA]</scope>
    <source>
        <strain evidence="6">KCTC 52438</strain>
    </source>
</reference>
<dbReference type="PANTHER" id="PTHR47894:SF1">
    <property type="entry name" value="HTH-TYPE TRANSCRIPTIONAL REGULATOR VQSM"/>
    <property type="match status" value="1"/>
</dbReference>
<dbReference type="Proteomes" id="UP001595476">
    <property type="component" value="Unassembled WGS sequence"/>
</dbReference>
<dbReference type="PRINTS" id="PR00032">
    <property type="entry name" value="HTHARAC"/>
</dbReference>
<evidence type="ECO:0000313" key="6">
    <source>
        <dbReference type="Proteomes" id="UP001595476"/>
    </source>
</evidence>
<accession>A0ABV7HI03</accession>
<proteinExistence type="predicted"/>
<dbReference type="InterPro" id="IPR009057">
    <property type="entry name" value="Homeodomain-like_sf"/>
</dbReference>
<dbReference type="InterPro" id="IPR032687">
    <property type="entry name" value="AraC-type_N"/>
</dbReference>
<feature type="domain" description="HTH araC/xylS-type" evidence="4">
    <location>
        <begin position="235"/>
        <end position="333"/>
    </location>
</feature>
<dbReference type="Gene3D" id="1.10.10.60">
    <property type="entry name" value="Homeodomain-like"/>
    <property type="match status" value="1"/>
</dbReference>
<dbReference type="RefSeq" id="WP_386719840.1">
    <property type="nucleotide sequence ID" value="NZ_JBHRSZ010000004.1"/>
</dbReference>
<dbReference type="SUPFAM" id="SSF46689">
    <property type="entry name" value="Homeodomain-like"/>
    <property type="match status" value="1"/>
</dbReference>
<keyword evidence="1" id="KW-0805">Transcription regulation</keyword>
<gene>
    <name evidence="5" type="ORF">ACFOEK_09770</name>
</gene>
<evidence type="ECO:0000256" key="3">
    <source>
        <dbReference type="ARBA" id="ARBA00023163"/>
    </source>
</evidence>